<protein>
    <recommendedName>
        <fullName evidence="3">Aminotransferase-like plant mobile domain-containing protein</fullName>
    </recommendedName>
</protein>
<proteinExistence type="predicted"/>
<dbReference type="AlphaFoldDB" id="A0A0L9V0K6"/>
<dbReference type="EMBL" id="CM003377">
    <property type="protein sequence ID" value="KOM48402.1"/>
    <property type="molecule type" value="Genomic_DNA"/>
</dbReference>
<accession>A0A0L9V0K6</accession>
<sequence>MRMLLNNNMKKVDSQEVHRTSCCLPITCSMLHLPYDKARHDDMLHRNLSERVLRNFIYEQMIPRLPKSLPMTDIPTIDLCWLWYVEHDVTHAVEVDSPFACVVTYLQWFRRVSHLYDDRSSLALRLH</sequence>
<evidence type="ECO:0008006" key="3">
    <source>
        <dbReference type="Google" id="ProtNLM"/>
    </source>
</evidence>
<reference evidence="2" key="1">
    <citation type="journal article" date="2015" name="Proc. Natl. Acad. Sci. U.S.A.">
        <title>Genome sequencing of adzuki bean (Vigna angularis) provides insight into high starch and low fat accumulation and domestication.</title>
        <authorList>
            <person name="Yang K."/>
            <person name="Tian Z."/>
            <person name="Chen C."/>
            <person name="Luo L."/>
            <person name="Zhao B."/>
            <person name="Wang Z."/>
            <person name="Yu L."/>
            <person name="Li Y."/>
            <person name="Sun Y."/>
            <person name="Li W."/>
            <person name="Chen Y."/>
            <person name="Li Y."/>
            <person name="Zhang Y."/>
            <person name="Ai D."/>
            <person name="Zhao J."/>
            <person name="Shang C."/>
            <person name="Ma Y."/>
            <person name="Wu B."/>
            <person name="Wang M."/>
            <person name="Gao L."/>
            <person name="Sun D."/>
            <person name="Zhang P."/>
            <person name="Guo F."/>
            <person name="Wang W."/>
            <person name="Li Y."/>
            <person name="Wang J."/>
            <person name="Varshney R.K."/>
            <person name="Wang J."/>
            <person name="Ling H.Q."/>
            <person name="Wan P."/>
        </authorList>
    </citation>
    <scope>NUCLEOTIDE SEQUENCE</scope>
    <source>
        <strain evidence="2">cv. Jingnong 6</strain>
    </source>
</reference>
<evidence type="ECO:0000313" key="1">
    <source>
        <dbReference type="EMBL" id="KOM48402.1"/>
    </source>
</evidence>
<dbReference type="Gramene" id="KOM48402">
    <property type="protein sequence ID" value="KOM48402"/>
    <property type="gene ID" value="LR48_Vigan07g210600"/>
</dbReference>
<dbReference type="Proteomes" id="UP000053144">
    <property type="component" value="Chromosome 7"/>
</dbReference>
<organism evidence="1 2">
    <name type="scientific">Phaseolus angularis</name>
    <name type="common">Azuki bean</name>
    <name type="synonym">Vigna angularis</name>
    <dbReference type="NCBI Taxonomy" id="3914"/>
    <lineage>
        <taxon>Eukaryota</taxon>
        <taxon>Viridiplantae</taxon>
        <taxon>Streptophyta</taxon>
        <taxon>Embryophyta</taxon>
        <taxon>Tracheophyta</taxon>
        <taxon>Spermatophyta</taxon>
        <taxon>Magnoliopsida</taxon>
        <taxon>eudicotyledons</taxon>
        <taxon>Gunneridae</taxon>
        <taxon>Pentapetalae</taxon>
        <taxon>rosids</taxon>
        <taxon>fabids</taxon>
        <taxon>Fabales</taxon>
        <taxon>Fabaceae</taxon>
        <taxon>Papilionoideae</taxon>
        <taxon>50 kb inversion clade</taxon>
        <taxon>NPAAA clade</taxon>
        <taxon>indigoferoid/millettioid clade</taxon>
        <taxon>Phaseoleae</taxon>
        <taxon>Vigna</taxon>
    </lineage>
</organism>
<evidence type="ECO:0000313" key="2">
    <source>
        <dbReference type="Proteomes" id="UP000053144"/>
    </source>
</evidence>
<gene>
    <name evidence="1" type="ORF">LR48_Vigan07g210600</name>
</gene>
<name>A0A0L9V0K6_PHAAN</name>